<accession>A0A5D3DED1</accession>
<evidence type="ECO:0000313" key="2">
    <source>
        <dbReference type="Proteomes" id="UP000321947"/>
    </source>
</evidence>
<reference evidence="1 2" key="1">
    <citation type="submission" date="2019-08" db="EMBL/GenBank/DDBJ databases">
        <title>Draft genome sequences of two oriental melons (Cucumis melo L. var makuwa).</title>
        <authorList>
            <person name="Kwon S.-Y."/>
        </authorList>
    </citation>
    <scope>NUCLEOTIDE SEQUENCE [LARGE SCALE GENOMIC DNA]</scope>
    <source>
        <strain evidence="2">cv. Chang Bougi</strain>
        <tissue evidence="1">Leaf</tissue>
    </source>
</reference>
<dbReference type="EMBL" id="SSTD01005549">
    <property type="protein sequence ID" value="TYK21689.1"/>
    <property type="molecule type" value="Genomic_DNA"/>
</dbReference>
<protein>
    <submittedName>
        <fullName evidence="1">Importin subunit alpha-9 isoform X1</fullName>
    </submittedName>
</protein>
<sequence>MADSSLPSPRRDSIKSSENVSVFLFSVGGVAAHRRRQHAVAVGKERRDLLVRAKRFCRIGIGDAASAVDNEMIMDEELSILEVQTSSAVDELKSAVAYQYVDPFLSLILRLEMGTKVGIGKSFLIVAGSTDIGGMN</sequence>
<dbReference type="AlphaFoldDB" id="A0A5D3DED1"/>
<proteinExistence type="predicted"/>
<name>A0A5D3DED1_CUCMM</name>
<comment type="caution">
    <text evidence="1">The sequence shown here is derived from an EMBL/GenBank/DDBJ whole genome shotgun (WGS) entry which is preliminary data.</text>
</comment>
<dbReference type="Proteomes" id="UP000321947">
    <property type="component" value="Unassembled WGS sequence"/>
</dbReference>
<organism evidence="1 2">
    <name type="scientific">Cucumis melo var. makuwa</name>
    <name type="common">Oriental melon</name>
    <dbReference type="NCBI Taxonomy" id="1194695"/>
    <lineage>
        <taxon>Eukaryota</taxon>
        <taxon>Viridiplantae</taxon>
        <taxon>Streptophyta</taxon>
        <taxon>Embryophyta</taxon>
        <taxon>Tracheophyta</taxon>
        <taxon>Spermatophyta</taxon>
        <taxon>Magnoliopsida</taxon>
        <taxon>eudicotyledons</taxon>
        <taxon>Gunneridae</taxon>
        <taxon>Pentapetalae</taxon>
        <taxon>rosids</taxon>
        <taxon>fabids</taxon>
        <taxon>Cucurbitales</taxon>
        <taxon>Cucurbitaceae</taxon>
        <taxon>Benincaseae</taxon>
        <taxon>Cucumis</taxon>
    </lineage>
</organism>
<gene>
    <name evidence="1" type="ORF">E5676_scaffold859G00540</name>
</gene>
<evidence type="ECO:0000313" key="1">
    <source>
        <dbReference type="EMBL" id="TYK21689.1"/>
    </source>
</evidence>